<proteinExistence type="predicted"/>
<organism evidence="1 2">
    <name type="scientific">Gracilibacillus halophilus YIM-C55.5</name>
    <dbReference type="NCBI Taxonomy" id="1308866"/>
    <lineage>
        <taxon>Bacteria</taxon>
        <taxon>Bacillati</taxon>
        <taxon>Bacillota</taxon>
        <taxon>Bacilli</taxon>
        <taxon>Bacillales</taxon>
        <taxon>Bacillaceae</taxon>
        <taxon>Gracilibacillus</taxon>
    </lineage>
</organism>
<gene>
    <name evidence="1" type="ORF">J416_05598</name>
</gene>
<comment type="caution">
    <text evidence="1">The sequence shown here is derived from an EMBL/GenBank/DDBJ whole genome shotgun (WGS) entry which is preliminary data.</text>
</comment>
<protein>
    <submittedName>
        <fullName evidence="1">Uncharacterized protein</fullName>
    </submittedName>
</protein>
<reference evidence="1 2" key="1">
    <citation type="submission" date="2013-03" db="EMBL/GenBank/DDBJ databases">
        <title>Draft genome sequence of Gracibacillus halophilus YIM-C55.5, a moderately halophilic and thermophilic organism from the Xiaochaidamu salt lake.</title>
        <authorList>
            <person name="Sugumar T."/>
            <person name="Polireddy D.R."/>
            <person name="Antony A."/>
            <person name="Madhava Y.R."/>
            <person name="Sivakumar N."/>
        </authorList>
    </citation>
    <scope>NUCLEOTIDE SEQUENCE [LARGE SCALE GENOMIC DNA]</scope>
    <source>
        <strain evidence="1 2">YIM-C55.5</strain>
    </source>
</reference>
<dbReference type="RefSeq" id="WP_003466451.1">
    <property type="nucleotide sequence ID" value="NZ_APML01000019.1"/>
</dbReference>
<name>N4WSX6_9BACI</name>
<dbReference type="STRING" id="1308866.J416_05598"/>
<keyword evidence="2" id="KW-1185">Reference proteome</keyword>
<sequence length="99" mass="11541">MEVLIASLLFFTICIFIFQLLVQVQLDEKSLYQKRIIASYVHDIVRETTINDATDIDRSVNHLIEQPVHIHTETTKGVKEVCATWVSERNQQQKYCLYG</sequence>
<dbReference type="EMBL" id="APML01000019">
    <property type="protein sequence ID" value="ENH97460.1"/>
    <property type="molecule type" value="Genomic_DNA"/>
</dbReference>
<dbReference type="OrthoDB" id="2970140at2"/>
<evidence type="ECO:0000313" key="1">
    <source>
        <dbReference type="EMBL" id="ENH97460.1"/>
    </source>
</evidence>
<accession>N4WSX6</accession>
<dbReference type="Proteomes" id="UP000012283">
    <property type="component" value="Unassembled WGS sequence"/>
</dbReference>
<evidence type="ECO:0000313" key="2">
    <source>
        <dbReference type="Proteomes" id="UP000012283"/>
    </source>
</evidence>
<dbReference type="AlphaFoldDB" id="N4WSX6"/>
<dbReference type="PATRIC" id="fig|1308866.3.peg.1132"/>